<dbReference type="SUPFAM" id="SSF117070">
    <property type="entry name" value="LEA14-like"/>
    <property type="match status" value="1"/>
</dbReference>
<dbReference type="Gene3D" id="2.60.40.1820">
    <property type="match status" value="1"/>
</dbReference>
<protein>
    <submittedName>
        <fullName evidence="2">Lipoprotein</fullName>
    </submittedName>
</protein>
<keyword evidence="3" id="KW-1185">Reference proteome</keyword>
<organism evidence="2 3">
    <name type="scientific">Simiduia agarivorans (strain DSM 21679 / JCM 13881 / BCRC 17597 / SA1)</name>
    <dbReference type="NCBI Taxonomy" id="1117647"/>
    <lineage>
        <taxon>Bacteria</taxon>
        <taxon>Pseudomonadati</taxon>
        <taxon>Pseudomonadota</taxon>
        <taxon>Gammaproteobacteria</taxon>
        <taxon>Cellvibrionales</taxon>
        <taxon>Cellvibrionaceae</taxon>
        <taxon>Simiduia</taxon>
    </lineage>
</organism>
<dbReference type="eggNOG" id="COG5608">
    <property type="taxonomic scope" value="Bacteria"/>
</dbReference>
<dbReference type="Pfam" id="PF03168">
    <property type="entry name" value="LEA_2"/>
    <property type="match status" value="1"/>
</dbReference>
<reference evidence="2 3" key="1">
    <citation type="journal article" date="2013" name="Genome Announc.">
        <title>Complete genome sequence of Simiduia agarivorans SA1(T), a marine bacterium able to degrade a variety of polysaccharides.</title>
        <authorList>
            <person name="Lin S.Y."/>
            <person name="Shieh W.Y."/>
            <person name="Chen J.S."/>
            <person name="Tang S.L."/>
        </authorList>
    </citation>
    <scope>NUCLEOTIDE SEQUENCE [LARGE SCALE GENOMIC DNA]</scope>
    <source>
        <strain evidence="3">DSM 21679 / JCM 13881 / BCRC 17597 / SA1</strain>
    </source>
</reference>
<dbReference type="STRING" id="1117647.M5M_10915"/>
<sequence>MRIGLLLVALVATLCVGCAGLKPGMEKPRVKVVSLTPVAAEGFQQRFAVGLVVTNPNADDIALRGMSYDIGIAGHDIFSGVAGQLPVLKAYTETPVTVEVSANLMSVLALISDLANRKPDELDYKLSAKLDVGAMLPSITVEEAGPLPFFKPAQLRATTR</sequence>
<dbReference type="InterPro" id="IPR004864">
    <property type="entry name" value="LEA_2"/>
</dbReference>
<gene>
    <name evidence="2" type="ordered locus">M5M_10915</name>
</gene>
<dbReference type="SMART" id="SM00769">
    <property type="entry name" value="WHy"/>
    <property type="match status" value="1"/>
</dbReference>
<evidence type="ECO:0000313" key="3">
    <source>
        <dbReference type="Proteomes" id="UP000000466"/>
    </source>
</evidence>
<dbReference type="RefSeq" id="WP_015047526.1">
    <property type="nucleotide sequence ID" value="NC_018868.3"/>
</dbReference>
<feature type="domain" description="Water stress and hypersensitive response" evidence="1">
    <location>
        <begin position="30"/>
        <end position="150"/>
    </location>
</feature>
<dbReference type="GO" id="GO:0009269">
    <property type="term" value="P:response to desiccation"/>
    <property type="evidence" value="ECO:0007669"/>
    <property type="project" value="InterPro"/>
</dbReference>
<dbReference type="KEGG" id="saga:M5M_10915"/>
<proteinExistence type="predicted"/>
<dbReference type="OrthoDB" id="6196336at2"/>
<accession>K4KZK4</accession>
<dbReference type="AlphaFoldDB" id="K4KZK4"/>
<dbReference type="HOGENOM" id="CLU_120005_2_0_6"/>
<dbReference type="EMBL" id="CP003746">
    <property type="protein sequence ID" value="AFU99362.1"/>
    <property type="molecule type" value="Genomic_DNA"/>
</dbReference>
<keyword evidence="2" id="KW-0449">Lipoprotein</keyword>
<evidence type="ECO:0000313" key="2">
    <source>
        <dbReference type="EMBL" id="AFU99362.1"/>
    </source>
</evidence>
<dbReference type="InterPro" id="IPR013990">
    <property type="entry name" value="WHy-dom"/>
</dbReference>
<name>K4KZK4_SIMAS</name>
<evidence type="ECO:0000259" key="1">
    <source>
        <dbReference type="SMART" id="SM00769"/>
    </source>
</evidence>
<dbReference type="Proteomes" id="UP000000466">
    <property type="component" value="Chromosome"/>
</dbReference>